<evidence type="ECO:0000313" key="4">
    <source>
        <dbReference type="Proteomes" id="UP000307173"/>
    </source>
</evidence>
<organism evidence="3 4">
    <name type="scientific">Pichia inconspicua</name>
    <dbReference type="NCBI Taxonomy" id="52247"/>
    <lineage>
        <taxon>Eukaryota</taxon>
        <taxon>Fungi</taxon>
        <taxon>Dikarya</taxon>
        <taxon>Ascomycota</taxon>
        <taxon>Saccharomycotina</taxon>
        <taxon>Pichiomycetes</taxon>
        <taxon>Pichiales</taxon>
        <taxon>Pichiaceae</taxon>
        <taxon>Pichia</taxon>
    </lineage>
</organism>
<dbReference type="AlphaFoldDB" id="A0A4T0X5C5"/>
<evidence type="ECO:0000259" key="2">
    <source>
        <dbReference type="PROSITE" id="PS50119"/>
    </source>
</evidence>
<dbReference type="PANTHER" id="PTHR31560">
    <property type="entry name" value="UPF0652 PROTEIN C16A11.03C-RELATED"/>
    <property type="match status" value="1"/>
</dbReference>
<evidence type="ECO:0000313" key="3">
    <source>
        <dbReference type="EMBL" id="TID29994.1"/>
    </source>
</evidence>
<evidence type="ECO:0000256" key="1">
    <source>
        <dbReference type="PROSITE-ProRule" id="PRU00024"/>
    </source>
</evidence>
<dbReference type="GO" id="GO:0008270">
    <property type="term" value="F:zinc ion binding"/>
    <property type="evidence" value="ECO:0007669"/>
    <property type="project" value="UniProtKB-KW"/>
</dbReference>
<dbReference type="PROSITE" id="PS50119">
    <property type="entry name" value="ZF_BBOX"/>
    <property type="match status" value="1"/>
</dbReference>
<feature type="domain" description="B box-type" evidence="2">
    <location>
        <begin position="38"/>
        <end position="84"/>
    </location>
</feature>
<dbReference type="InterPro" id="IPR018553">
    <property type="entry name" value="E2_Ub-conjug_enz"/>
</dbReference>
<sequence length="594" mass="68659">MIPETKQYTLSDLLDAGNNDDLEIAAEGEVDIGVGELAPEDTCVDCERMPKEIYCEDCDENFCKVCMQFVHRGGKRKNHIFKQLVDDEIKIDDQNDQIVAGEGDEVTDEVKDGMVNDDGKLDSDKILKQIKKKIKFIPMRLSYEERQHLKLLEAALSVSEYTDKVDIISYTSKTKRMISQLKEMCSILAGLVVSSNMKVGQELIVDKDFVNNAEWYKNIFELGRRYKIMNPERMRDTYGKLCYIIMDSRLQQVKEHMEFDLYKPILTVERFLQENSNSESNKMFDDPLLLDAVADIRPENKSRSMINRLIKQKENAIERIATKYQSREGLNKEQIRTVLYSIGDYHNYTNKNRIPVNNMSKKLDELFANSGSDDRYSLGIKYGYKGARLTHNHEKQYLYVKQALALWSHVMRDLIELWYIADDDLFDGNNYRLADTGQGFQRIKSCPRLYKKMYSILQECQSKFDYWVGIPVIHLGDDAVPNALFFLDKYIQIPSILIPIDKCIESIPILARDPYIKDMFESQFGSIEELQKDILCDYFKHGFDGSGADNYYFAGSCVDATSTSSCEFCNNISKKPYYKVFLLSGFTNFNGEGY</sequence>
<comment type="caution">
    <text evidence="3">The sequence shown here is derived from an EMBL/GenBank/DDBJ whole genome shotgun (WGS) entry which is preliminary data.</text>
</comment>
<keyword evidence="1" id="KW-0862">Zinc</keyword>
<reference evidence="3 4" key="1">
    <citation type="journal article" date="2019" name="Front. Genet.">
        <title>Whole-Genome Sequencing of the Opportunistic Yeast Pathogen Candida inconspicua Uncovers Its Hybrid Origin.</title>
        <authorList>
            <person name="Mixao V."/>
            <person name="Hansen A.P."/>
            <person name="Saus E."/>
            <person name="Boekhout T."/>
            <person name="Lass-Florl C."/>
            <person name="Gabaldon T."/>
        </authorList>
    </citation>
    <scope>NUCLEOTIDE SEQUENCE [LARGE SCALE GENOMIC DNA]</scope>
    <source>
        <strain evidence="3 4">CBS 180</strain>
    </source>
</reference>
<keyword evidence="1" id="KW-0863">Zinc-finger</keyword>
<dbReference type="Proteomes" id="UP000307173">
    <property type="component" value="Unassembled WGS sequence"/>
</dbReference>
<dbReference type="EMBL" id="SELW01000220">
    <property type="protein sequence ID" value="TID29994.1"/>
    <property type="molecule type" value="Genomic_DNA"/>
</dbReference>
<dbReference type="InterPro" id="IPR057668">
    <property type="entry name" value="E2_Ub-conjug_enz_C"/>
</dbReference>
<dbReference type="InterPro" id="IPR000315">
    <property type="entry name" value="Znf_B-box"/>
</dbReference>
<dbReference type="Pfam" id="PF09418">
    <property type="entry name" value="DUF2009"/>
    <property type="match status" value="1"/>
</dbReference>
<gene>
    <name evidence="3" type="ORF">CANINC_001506</name>
</gene>
<dbReference type="OrthoDB" id="406045at2759"/>
<dbReference type="PANTHER" id="PTHR31560:SF0">
    <property type="entry name" value="UPF0652 PROTEIN C22H10.08"/>
    <property type="match status" value="1"/>
</dbReference>
<keyword evidence="4" id="KW-1185">Reference proteome</keyword>
<accession>A0A4T0X5C5</accession>
<name>A0A4T0X5C5_9ASCO</name>
<dbReference type="Pfam" id="PF22586">
    <property type="entry name" value="ANCHR-like_BBOX"/>
    <property type="match status" value="1"/>
</dbReference>
<proteinExistence type="predicted"/>
<protein>
    <recommendedName>
        <fullName evidence="2">B box-type domain-containing protein</fullName>
    </recommendedName>
</protein>
<keyword evidence="1" id="KW-0479">Metal-binding</keyword>